<dbReference type="PANTHER" id="PTHR46648">
    <property type="entry name" value="HIT FAMILY PROTEIN 1"/>
    <property type="match status" value="1"/>
</dbReference>
<dbReference type="GO" id="GO:0032259">
    <property type="term" value="P:methylation"/>
    <property type="evidence" value="ECO:0007669"/>
    <property type="project" value="UniProtKB-KW"/>
</dbReference>
<gene>
    <name evidence="3" type="ORF">ACFQHW_06705</name>
</gene>
<dbReference type="InterPro" id="IPR011146">
    <property type="entry name" value="HIT-like"/>
</dbReference>
<dbReference type="PROSITE" id="PS00892">
    <property type="entry name" value="HIT_1"/>
    <property type="match status" value="1"/>
</dbReference>
<dbReference type="InterPro" id="IPR036265">
    <property type="entry name" value="HIT-like_sf"/>
</dbReference>
<dbReference type="GO" id="GO:0008168">
    <property type="term" value="F:methyltransferase activity"/>
    <property type="evidence" value="ECO:0007669"/>
    <property type="project" value="UniProtKB-KW"/>
</dbReference>
<dbReference type="PRINTS" id="PR00332">
    <property type="entry name" value="HISTRIAD"/>
</dbReference>
<name>A0ABW1UQW6_9LACO</name>
<feature type="domain" description="HIT" evidence="2">
    <location>
        <begin position="5"/>
        <end position="113"/>
    </location>
</feature>
<dbReference type="Gene3D" id="3.30.428.10">
    <property type="entry name" value="HIT-like"/>
    <property type="match status" value="1"/>
</dbReference>
<dbReference type="Proteomes" id="UP001596310">
    <property type="component" value="Unassembled WGS sequence"/>
</dbReference>
<evidence type="ECO:0000313" key="4">
    <source>
        <dbReference type="Proteomes" id="UP001596310"/>
    </source>
</evidence>
<dbReference type="SUPFAM" id="SSF54197">
    <property type="entry name" value="HIT-like"/>
    <property type="match status" value="1"/>
</dbReference>
<dbReference type="PROSITE" id="PS51084">
    <property type="entry name" value="HIT_2"/>
    <property type="match status" value="1"/>
</dbReference>
<dbReference type="Pfam" id="PF01230">
    <property type="entry name" value="HIT"/>
    <property type="match status" value="1"/>
</dbReference>
<keyword evidence="3" id="KW-0489">Methyltransferase</keyword>
<comment type="caution">
    <text evidence="3">The sequence shown here is derived from an EMBL/GenBank/DDBJ whole genome shotgun (WGS) entry which is preliminary data.</text>
</comment>
<evidence type="ECO:0000313" key="3">
    <source>
        <dbReference type="EMBL" id="MFC6315265.1"/>
    </source>
</evidence>
<dbReference type="EMBL" id="JBHSSM010000016">
    <property type="protein sequence ID" value="MFC6315265.1"/>
    <property type="molecule type" value="Genomic_DNA"/>
</dbReference>
<sequence>MDNCIFCKIIRGEIPSVKVYEDDDVLAFLDISQVTPGHTLLVPKKHVPDIYAYDSELATRVFSHVPEIARALKAAFPDAQGLNICNNNGELAYQSVFHSHIHFVPRYSTDDGFKMHWANNADQYDNASLTAIAAKIKAALAEEDA</sequence>
<dbReference type="EC" id="2.1.1.-" evidence="3"/>
<reference evidence="4" key="1">
    <citation type="journal article" date="2019" name="Int. J. Syst. Evol. Microbiol.">
        <title>The Global Catalogue of Microorganisms (GCM) 10K type strain sequencing project: providing services to taxonomists for standard genome sequencing and annotation.</title>
        <authorList>
            <consortium name="The Broad Institute Genomics Platform"/>
            <consortium name="The Broad Institute Genome Sequencing Center for Infectious Disease"/>
            <person name="Wu L."/>
            <person name="Ma J."/>
        </authorList>
    </citation>
    <scope>NUCLEOTIDE SEQUENCE [LARGE SCALE GENOMIC DNA]</scope>
    <source>
        <strain evidence="4">CCM 8897</strain>
    </source>
</reference>
<organism evidence="3 4">
    <name type="scientific">Lapidilactobacillus achengensis</name>
    <dbReference type="NCBI Taxonomy" id="2486000"/>
    <lineage>
        <taxon>Bacteria</taxon>
        <taxon>Bacillati</taxon>
        <taxon>Bacillota</taxon>
        <taxon>Bacilli</taxon>
        <taxon>Lactobacillales</taxon>
        <taxon>Lactobacillaceae</taxon>
        <taxon>Lapidilactobacillus</taxon>
    </lineage>
</organism>
<dbReference type="InterPro" id="IPR019808">
    <property type="entry name" value="Histidine_triad_CS"/>
</dbReference>
<keyword evidence="3" id="KW-0808">Transferase</keyword>
<dbReference type="PANTHER" id="PTHR46648:SF1">
    <property type="entry name" value="ADENOSINE 5'-MONOPHOSPHORAMIDASE HNT1"/>
    <property type="match status" value="1"/>
</dbReference>
<feature type="short sequence motif" description="Histidine triad motif" evidence="1">
    <location>
        <begin position="98"/>
        <end position="102"/>
    </location>
</feature>
<dbReference type="InterPro" id="IPR001310">
    <property type="entry name" value="Histidine_triad_HIT"/>
</dbReference>
<keyword evidence="4" id="KW-1185">Reference proteome</keyword>
<dbReference type="CDD" id="cd01277">
    <property type="entry name" value="HINT_subgroup"/>
    <property type="match status" value="1"/>
</dbReference>
<dbReference type="RefSeq" id="WP_125597992.1">
    <property type="nucleotide sequence ID" value="NZ_JBHSSM010000016.1"/>
</dbReference>
<dbReference type="InterPro" id="IPR039384">
    <property type="entry name" value="HINT"/>
</dbReference>
<protein>
    <submittedName>
        <fullName evidence="3">HIT family protein</fullName>
        <ecNumber evidence="3">2.1.1.-</ecNumber>
    </submittedName>
</protein>
<evidence type="ECO:0000256" key="1">
    <source>
        <dbReference type="PROSITE-ProRule" id="PRU00464"/>
    </source>
</evidence>
<evidence type="ECO:0000259" key="2">
    <source>
        <dbReference type="PROSITE" id="PS51084"/>
    </source>
</evidence>
<proteinExistence type="predicted"/>
<accession>A0ABW1UQW6</accession>